<evidence type="ECO:0000256" key="2">
    <source>
        <dbReference type="SAM" id="SignalP"/>
    </source>
</evidence>
<feature type="chain" id="PRO_5024291587" evidence="2">
    <location>
        <begin position="29"/>
        <end position="531"/>
    </location>
</feature>
<reference evidence="3 4" key="1">
    <citation type="submission" date="2019-09" db="EMBL/GenBank/DDBJ databases">
        <authorList>
            <person name="Duangmal K."/>
            <person name="Teo W.F.A."/>
            <person name="Lipun K."/>
        </authorList>
    </citation>
    <scope>NUCLEOTIDE SEQUENCE [LARGE SCALE GENOMIC DNA]</scope>
    <source>
        <strain evidence="3 4">K1PN6</strain>
    </source>
</reference>
<feature type="signal peptide" evidence="2">
    <location>
        <begin position="1"/>
        <end position="28"/>
    </location>
</feature>
<proteinExistence type="predicted"/>
<dbReference type="AlphaFoldDB" id="A0A5N8WY33"/>
<comment type="caution">
    <text evidence="3">The sequence shown here is derived from an EMBL/GenBank/DDBJ whole genome shotgun (WGS) entry which is preliminary data.</text>
</comment>
<dbReference type="RefSeq" id="WP_152866525.1">
    <property type="nucleotide sequence ID" value="NZ_VMNX01000130.1"/>
</dbReference>
<dbReference type="Proteomes" id="UP000373149">
    <property type="component" value="Unassembled WGS sequence"/>
</dbReference>
<accession>A0A5N8WY33</accession>
<dbReference type="EMBL" id="VMNX01000130">
    <property type="protein sequence ID" value="MPY52293.1"/>
    <property type="molecule type" value="Genomic_DNA"/>
</dbReference>
<keyword evidence="2" id="KW-0732">Signal</keyword>
<name>A0A5N8WY33_9ACTN</name>
<sequence length="531" mass="58243">MREITAAVGTTAIAVLASTLIAAPAAQAADVDLQSRTSTEVKDGKIHAVYESYDDVRPEDVRIRVRQKGSDQVLVTVRLAGTDQCAPESDCWDMTFLSEPVTLPEMGVYTMDVVVREGQPGELVDRDNGELNYALDPHLTVTSDRQWISYDNFRIKASGTLVAEDPHTHEVKPFAGAGLYYRSRAMHSEGWLRTNDKGSFTKPLTFSEYSTDTQVEFMFDAENETLTLPFRRQELKLKVDAPQSTVNAPYGSDVPVKGKLTRIADDGTEKPMPGHSIEIGSQKSVPTRDDGTFSDKFTVKQGGTVKIAPSRSGWFNTPPTHSFAVATPVKTSTFSSLKASADKYRKVTFTGKLDVTAGSYPAGTTAAITIEHSTDGRTWSNVGTFTAQYGATFTQSPAKKGSTSSYWRLRHTNAGLTSTAFKLGRKSTQLYNDDVTPEGVRKGTLITAKGGLMQQSGTSWKVFPGQTVRIYFKASTSGATWKQLGTATTRTDGTFSKKFTAQQDGTWQMRYIDTPSTHYADYGREDFVDVR</sequence>
<evidence type="ECO:0000313" key="3">
    <source>
        <dbReference type="EMBL" id="MPY52293.1"/>
    </source>
</evidence>
<organism evidence="3 4">
    <name type="scientific">Streptomyces acidicola</name>
    <dbReference type="NCBI Taxonomy" id="2596892"/>
    <lineage>
        <taxon>Bacteria</taxon>
        <taxon>Bacillati</taxon>
        <taxon>Actinomycetota</taxon>
        <taxon>Actinomycetes</taxon>
        <taxon>Kitasatosporales</taxon>
        <taxon>Streptomycetaceae</taxon>
        <taxon>Streptomyces</taxon>
    </lineage>
</organism>
<evidence type="ECO:0000313" key="4">
    <source>
        <dbReference type="Proteomes" id="UP000373149"/>
    </source>
</evidence>
<keyword evidence="4" id="KW-1185">Reference proteome</keyword>
<gene>
    <name evidence="3" type="ORF">FPZ41_28460</name>
</gene>
<protein>
    <submittedName>
        <fullName evidence="3">Uncharacterized protein</fullName>
    </submittedName>
</protein>
<feature type="region of interest" description="Disordered" evidence="1">
    <location>
        <begin position="267"/>
        <end position="295"/>
    </location>
</feature>
<evidence type="ECO:0000256" key="1">
    <source>
        <dbReference type="SAM" id="MobiDB-lite"/>
    </source>
</evidence>